<dbReference type="RefSeq" id="WP_067033250.1">
    <property type="nucleotide sequence ID" value="NZ_KQ949118.1"/>
</dbReference>
<protein>
    <recommendedName>
        <fullName evidence="3">Integrase</fullName>
    </recommendedName>
</protein>
<dbReference type="STRING" id="909626.AQJ91_41685"/>
<evidence type="ECO:0000313" key="2">
    <source>
        <dbReference type="Proteomes" id="UP000053260"/>
    </source>
</evidence>
<dbReference type="Proteomes" id="UP000053260">
    <property type="component" value="Unassembled WGS sequence"/>
</dbReference>
<dbReference type="AlphaFoldDB" id="A0A124IDJ9"/>
<evidence type="ECO:0000313" key="1">
    <source>
        <dbReference type="EMBL" id="KUO15381.1"/>
    </source>
</evidence>
<accession>A0A124IDJ9</accession>
<proteinExistence type="predicted"/>
<dbReference type="EMBL" id="LMXB01000113">
    <property type="protein sequence ID" value="KUO15381.1"/>
    <property type="molecule type" value="Genomic_DNA"/>
</dbReference>
<gene>
    <name evidence="1" type="ORF">AQJ91_41685</name>
</gene>
<reference evidence="1 2" key="1">
    <citation type="submission" date="2015-10" db="EMBL/GenBank/DDBJ databases">
        <title>Draft genome sequence of Streptomyces sp. RV15, isolated from a marine sponge.</title>
        <authorList>
            <person name="Ruckert C."/>
            <person name="Abdelmohsen U.R."/>
            <person name="Winkler A."/>
            <person name="Hentschel U."/>
            <person name="Kalinowski J."/>
            <person name="Kampfer P."/>
            <person name="Glaeser S."/>
        </authorList>
    </citation>
    <scope>NUCLEOTIDE SEQUENCE [LARGE SCALE GENOMIC DNA]</scope>
    <source>
        <strain evidence="1 2">RV15</strain>
    </source>
</reference>
<comment type="caution">
    <text evidence="1">The sequence shown here is derived from an EMBL/GenBank/DDBJ whole genome shotgun (WGS) entry which is preliminary data.</text>
</comment>
<keyword evidence="2" id="KW-1185">Reference proteome</keyword>
<evidence type="ECO:0008006" key="3">
    <source>
        <dbReference type="Google" id="ProtNLM"/>
    </source>
</evidence>
<organism evidence="1 2">
    <name type="scientific">Streptomyces dysideae</name>
    <dbReference type="NCBI Taxonomy" id="909626"/>
    <lineage>
        <taxon>Bacteria</taxon>
        <taxon>Bacillati</taxon>
        <taxon>Actinomycetota</taxon>
        <taxon>Actinomycetes</taxon>
        <taxon>Kitasatosporales</taxon>
        <taxon>Streptomycetaceae</taxon>
        <taxon>Streptomyces</taxon>
    </lineage>
</organism>
<name>A0A124IDJ9_9ACTN</name>
<sequence>MAPYPQPIARPDDFAASRAQLTAMIARLGGAEMMTCTQEVLEDYLTATGRELQRLLMQD</sequence>